<gene>
    <name evidence="1" type="ORF">AAWM_06217</name>
</gene>
<comment type="caution">
    <text evidence="1">The sequence shown here is derived from an EMBL/GenBank/DDBJ whole genome shotgun (WGS) entry which is preliminary data.</text>
</comment>
<reference evidence="1 2" key="1">
    <citation type="submission" date="2016-09" db="EMBL/GenBank/DDBJ databases">
        <title>Aspergillus awamori IFM 58123T.</title>
        <authorList>
            <person name="Kusuya Y."/>
            <person name="Shimizu M."/>
            <person name="Takahashi H."/>
            <person name="Yaguchi T."/>
        </authorList>
    </citation>
    <scope>NUCLEOTIDE SEQUENCE [LARGE SCALE GENOMIC DNA]</scope>
    <source>
        <strain evidence="1 2">IFM 58123</strain>
    </source>
</reference>
<dbReference type="EMBL" id="BDHI01000015">
    <property type="protein sequence ID" value="GCB23332.1"/>
    <property type="molecule type" value="Genomic_DNA"/>
</dbReference>
<keyword evidence="2" id="KW-1185">Reference proteome</keyword>
<name>A0A401KVN7_ASPAW</name>
<evidence type="ECO:0000313" key="2">
    <source>
        <dbReference type="Proteomes" id="UP000286921"/>
    </source>
</evidence>
<dbReference type="AlphaFoldDB" id="A0A401KVN7"/>
<protein>
    <submittedName>
        <fullName evidence="1">Uncharacterized protein</fullName>
    </submittedName>
</protein>
<dbReference type="Proteomes" id="UP000286921">
    <property type="component" value="Unassembled WGS sequence"/>
</dbReference>
<proteinExistence type="predicted"/>
<sequence>MALTSMPLVFSKEVKHHDPEDWYSEIRKYGQDYESLRIASLTRVKDLDSDWAHEYVEFIVQRQLPIGRARVYAERGVPKISIDKVPPAMSVNTSTFLSQQISVNPFTFGRGAVDGVTIGVNECDKEGRWRGLPHDLPLSLMYFVYADKKPSFISLAKTISEKDAKEFDDLRRSGFVMAELPLSRERTSPVEHITTLKNLVLDPNTIDRYLKILHENSISADQPTVELYLENESEKAKKQEGTQGELRWTEAFDENVRELEKNIVRQMSDKEKNDMYEKIEQVVLHSGGKLSMYRQCECMSLQKDDLQAPDSSGITSKQLGLNEPQARQYYLVEELLDRFAATVVAAMENDLD</sequence>
<organism evidence="1 2">
    <name type="scientific">Aspergillus awamori</name>
    <name type="common">Black koji mold</name>
    <dbReference type="NCBI Taxonomy" id="105351"/>
    <lineage>
        <taxon>Eukaryota</taxon>
        <taxon>Fungi</taxon>
        <taxon>Dikarya</taxon>
        <taxon>Ascomycota</taxon>
        <taxon>Pezizomycotina</taxon>
        <taxon>Eurotiomycetes</taxon>
        <taxon>Eurotiomycetidae</taxon>
        <taxon>Eurotiales</taxon>
        <taxon>Aspergillaceae</taxon>
        <taxon>Aspergillus</taxon>
    </lineage>
</organism>
<accession>A0A401KVN7</accession>
<dbReference type="STRING" id="105351.A0A401KVN7"/>
<evidence type="ECO:0000313" key="1">
    <source>
        <dbReference type="EMBL" id="GCB23332.1"/>
    </source>
</evidence>